<gene>
    <name evidence="2" type="ORF">MUB46_15995</name>
</gene>
<dbReference type="EMBL" id="JALIDZ010000007">
    <property type="protein sequence ID" value="MCT8973364.1"/>
    <property type="molecule type" value="Genomic_DNA"/>
</dbReference>
<sequence length="208" mass="21663">MKLYKTAIFAGVIVAGAAVSASVFAHSGATGIVGERMGHMKMLSDAMKQLTPMFTGKAPYDPAKVRTLANTVKDHGGATMTALFPEGTFDPPSEAKPEIWTDWQTFQALADQLETFGAGLAAAADNPRDAMPGGAGMMGQQGTMMGGSGQDMMGQRMMGQGMMGSGGATGAMPQHAAEDLGQMPPGMVFGMITQTCSSCHTRFRAEKN</sequence>
<reference evidence="2 3" key="1">
    <citation type="submission" date="2022-04" db="EMBL/GenBank/DDBJ databases">
        <authorList>
            <person name="Ye Y.-Q."/>
            <person name="Du Z.-J."/>
        </authorList>
    </citation>
    <scope>NUCLEOTIDE SEQUENCE [LARGE SCALE GENOMIC DNA]</scope>
    <source>
        <strain evidence="2 3">A6E488</strain>
    </source>
</reference>
<feature type="chain" id="PRO_5043689221" evidence="1">
    <location>
        <begin position="26"/>
        <end position="208"/>
    </location>
</feature>
<dbReference type="SUPFAM" id="SSF47175">
    <property type="entry name" value="Cytochromes"/>
    <property type="match status" value="1"/>
</dbReference>
<evidence type="ECO:0000313" key="3">
    <source>
        <dbReference type="Proteomes" id="UP001320898"/>
    </source>
</evidence>
<name>A0AAW5R2M6_9HYPH</name>
<organism evidence="2 3">
    <name type="scientific">Microbaculum marinisediminis</name>
    <dbReference type="NCBI Taxonomy" id="2931392"/>
    <lineage>
        <taxon>Bacteria</taxon>
        <taxon>Pseudomonadati</taxon>
        <taxon>Pseudomonadota</taxon>
        <taxon>Alphaproteobacteria</taxon>
        <taxon>Hyphomicrobiales</taxon>
        <taxon>Tepidamorphaceae</taxon>
        <taxon>Microbaculum</taxon>
    </lineage>
</organism>
<evidence type="ECO:0000256" key="1">
    <source>
        <dbReference type="SAM" id="SignalP"/>
    </source>
</evidence>
<dbReference type="PROSITE" id="PS51009">
    <property type="entry name" value="CYTCII"/>
    <property type="match status" value="1"/>
</dbReference>
<dbReference type="InterPro" id="IPR010980">
    <property type="entry name" value="Cyt_c/b562"/>
</dbReference>
<evidence type="ECO:0000313" key="2">
    <source>
        <dbReference type="EMBL" id="MCT8973364.1"/>
    </source>
</evidence>
<dbReference type="RefSeq" id="WP_261616937.1">
    <property type="nucleotide sequence ID" value="NZ_JALIDZ010000007.1"/>
</dbReference>
<feature type="signal peptide" evidence="1">
    <location>
        <begin position="1"/>
        <end position="25"/>
    </location>
</feature>
<dbReference type="GO" id="GO:0009055">
    <property type="term" value="F:electron transfer activity"/>
    <property type="evidence" value="ECO:0007669"/>
    <property type="project" value="InterPro"/>
</dbReference>
<keyword evidence="3" id="KW-1185">Reference proteome</keyword>
<dbReference type="Gene3D" id="1.20.120.10">
    <property type="entry name" value="Cytochrome c/b562"/>
    <property type="match status" value="1"/>
</dbReference>
<comment type="caution">
    <text evidence="2">The sequence shown here is derived from an EMBL/GenBank/DDBJ whole genome shotgun (WGS) entry which is preliminary data.</text>
</comment>
<dbReference type="GO" id="GO:0020037">
    <property type="term" value="F:heme binding"/>
    <property type="evidence" value="ECO:0007669"/>
    <property type="project" value="InterPro"/>
</dbReference>
<accession>A0AAW5R2M6</accession>
<dbReference type="Proteomes" id="UP001320898">
    <property type="component" value="Unassembled WGS sequence"/>
</dbReference>
<dbReference type="GO" id="GO:0005506">
    <property type="term" value="F:iron ion binding"/>
    <property type="evidence" value="ECO:0007669"/>
    <property type="project" value="InterPro"/>
</dbReference>
<keyword evidence="1" id="KW-0732">Signal</keyword>
<dbReference type="InterPro" id="IPR002321">
    <property type="entry name" value="Cyt_c_II"/>
</dbReference>
<proteinExistence type="predicted"/>
<protein>
    <submittedName>
        <fullName evidence="2">Cytochrome c</fullName>
    </submittedName>
</protein>
<dbReference type="AlphaFoldDB" id="A0AAW5R2M6"/>
<dbReference type="Pfam" id="PF01322">
    <property type="entry name" value="Cytochrom_C_2"/>
    <property type="match status" value="1"/>
</dbReference>
<dbReference type="GO" id="GO:0022900">
    <property type="term" value="P:electron transport chain"/>
    <property type="evidence" value="ECO:0007669"/>
    <property type="project" value="InterPro"/>
</dbReference>